<sequence>MRITPAEFFVPRWTCFWATSYQFEPSLFEQFLFRRLGDSPLNVTLLLDADKLTETWTAMTDGEQWRLQRVGRDYIVRGVKLGTGSFHAKTYFFGNVRDGLLLVGSGNLTLQGLEQGHEVFSSFSSTNNQDLAVIRSWRDWMQELVEELDDDDVHRRWWDLRSKTRWLAGSGSRSIFVSNAHTSIFSQLRADLPSSVDEVHALAPFMDQHAATLEELVKVTHPRQLHLYVCHKLSVDGPTLAQVLQRLNCDVKLWCFEPDHFVHAKLIGIVWGDHGRLLSGSANLSRAAMTVSRAAEPWANVEAGVIVSASADAVRSAFCPPGLLLHSLSLDSVKTLSYQQPIKATFHRYFIRFARRLPDGRIEVVVQPTLSPETRVLLTDGSTKVLLTSEQTTEPFQVGDGAVLLWLEDETCSQISNVVALDDPQSLAAWLQERNQTMDKPRELEVTDMETPIGAILQRLHQACIFDVDETAAVSNAQLALDSSDGEEADPAFWDRLVQEELTLDRRITTYQQFAVGQLVHEDEILLLLREMLDRTPAHRLPSRASEDQQESIQKQNSGKPWTPTQRLRVRLFHVLERWARAMNDPRLRWVNPLAPVRNYAALLQAIAECWENAYLPDPKLLAVLQTLFESFITGKDATGYLLSIDQLDRDAALARLPDDARSLASALVYIALRPHSNWQSYVFNWQIFLIPGIELGVFQAAPGCSTVIERLMGIQVSTTAIEDRLLELADYMDDTHWCARVQKELGLDSIAFRPDAFSQEFKLGLVVQGISDPLLDPRLVVLVRRTFQYKQISRFVITAYNWHLSIRDGELVSVRLSTGAILRSTRKITTSYLISLEQQHLGLGNIFAGSQEAVS</sequence>
<protein>
    <recommendedName>
        <fullName evidence="4">Phospholipase D-like domain-containing protein</fullName>
    </recommendedName>
</protein>
<dbReference type="AlphaFoldDB" id="A0A8J3IU65"/>
<dbReference type="Gene3D" id="3.30.870.10">
    <property type="entry name" value="Endonuclease Chain A"/>
    <property type="match status" value="2"/>
</dbReference>
<dbReference type="EMBL" id="BNJK01000001">
    <property type="protein sequence ID" value="GHO96271.1"/>
    <property type="molecule type" value="Genomic_DNA"/>
</dbReference>
<proteinExistence type="predicted"/>
<reference evidence="2" key="1">
    <citation type="submission" date="2020-10" db="EMBL/GenBank/DDBJ databases">
        <title>Taxonomic study of unclassified bacteria belonging to the class Ktedonobacteria.</title>
        <authorList>
            <person name="Yabe S."/>
            <person name="Wang C.M."/>
            <person name="Zheng Y."/>
            <person name="Sakai Y."/>
            <person name="Cavaletti L."/>
            <person name="Monciardini P."/>
            <person name="Donadio S."/>
        </authorList>
    </citation>
    <scope>NUCLEOTIDE SEQUENCE</scope>
    <source>
        <strain evidence="2">ID150040</strain>
    </source>
</reference>
<evidence type="ECO:0000256" key="1">
    <source>
        <dbReference type="SAM" id="MobiDB-lite"/>
    </source>
</evidence>
<keyword evidence="3" id="KW-1185">Reference proteome</keyword>
<dbReference type="RefSeq" id="WP_220206909.1">
    <property type="nucleotide sequence ID" value="NZ_BNJK01000001.1"/>
</dbReference>
<organism evidence="2 3">
    <name type="scientific">Reticulibacter mediterranei</name>
    <dbReference type="NCBI Taxonomy" id="2778369"/>
    <lineage>
        <taxon>Bacteria</taxon>
        <taxon>Bacillati</taxon>
        <taxon>Chloroflexota</taxon>
        <taxon>Ktedonobacteria</taxon>
        <taxon>Ktedonobacterales</taxon>
        <taxon>Reticulibacteraceae</taxon>
        <taxon>Reticulibacter</taxon>
    </lineage>
</organism>
<feature type="region of interest" description="Disordered" evidence="1">
    <location>
        <begin position="539"/>
        <end position="562"/>
    </location>
</feature>
<evidence type="ECO:0000313" key="3">
    <source>
        <dbReference type="Proteomes" id="UP000597444"/>
    </source>
</evidence>
<comment type="caution">
    <text evidence="2">The sequence shown here is derived from an EMBL/GenBank/DDBJ whole genome shotgun (WGS) entry which is preliminary data.</text>
</comment>
<feature type="compositionally biased region" description="Polar residues" evidence="1">
    <location>
        <begin position="551"/>
        <end position="562"/>
    </location>
</feature>
<dbReference type="Proteomes" id="UP000597444">
    <property type="component" value="Unassembled WGS sequence"/>
</dbReference>
<gene>
    <name evidence="2" type="ORF">KSF_063190</name>
</gene>
<name>A0A8J3IU65_9CHLR</name>
<accession>A0A8J3IU65</accession>
<evidence type="ECO:0000313" key="2">
    <source>
        <dbReference type="EMBL" id="GHO96271.1"/>
    </source>
</evidence>
<evidence type="ECO:0008006" key="4">
    <source>
        <dbReference type="Google" id="ProtNLM"/>
    </source>
</evidence>